<dbReference type="CDD" id="cd20908">
    <property type="entry name" value="SUF4-like"/>
    <property type="match status" value="1"/>
</dbReference>
<evidence type="ECO:0000313" key="9">
    <source>
        <dbReference type="EMBL" id="KAA8497928.1"/>
    </source>
</evidence>
<dbReference type="Proteomes" id="UP000324585">
    <property type="component" value="Unassembled WGS sequence"/>
</dbReference>
<evidence type="ECO:0000256" key="1">
    <source>
        <dbReference type="ARBA" id="ARBA00004123"/>
    </source>
</evidence>
<dbReference type="OrthoDB" id="1306014at2759"/>
<organism evidence="9 10">
    <name type="scientific">Porphyridium purpureum</name>
    <name type="common">Red alga</name>
    <name type="synonym">Porphyridium cruentum</name>
    <dbReference type="NCBI Taxonomy" id="35688"/>
    <lineage>
        <taxon>Eukaryota</taxon>
        <taxon>Rhodophyta</taxon>
        <taxon>Bangiophyceae</taxon>
        <taxon>Porphyridiales</taxon>
        <taxon>Porphyridiaceae</taxon>
        <taxon>Porphyridium</taxon>
    </lineage>
</organism>
<sequence length="356" mass="38771">MGRKRKRAREVAEVADEEPEDRIFCYYCKRDFIDEQVLLAHQAQKHFRCATCGKRLASVKGLCVHSETLHRIVLKEVPNAIQGRKNIDSGVQVQGMQGIPKSARKTCSDTELRLPKSVSTCSTKQKDASKAQQLVNAFDSVGQQTPSQPFYVPTDHAAMLHPTSAGDTVVGSGIHLPHMMPYTVPYGHASVPLQFPMYHWHPPAAGIGYSNGIAGGASAHGVNSGGLSHSGLLQFYDGSSGTDTARAVSAISSLPAGGPETRSRLASPAPPVAASVPADSMVQLYTDNFESMEEKRTRQYYLPRILVRRCGSLNIRNFLVADFTCQEAATFSLATTQMHTPSGSSLRSPERKVRRF</sequence>
<evidence type="ECO:0000313" key="10">
    <source>
        <dbReference type="Proteomes" id="UP000324585"/>
    </source>
</evidence>
<keyword evidence="10" id="KW-1185">Reference proteome</keyword>
<keyword evidence="5" id="KW-0539">Nucleus</keyword>
<evidence type="ECO:0000256" key="2">
    <source>
        <dbReference type="ARBA" id="ARBA00022723"/>
    </source>
</evidence>
<keyword evidence="3 6" id="KW-0863">Zinc-finger</keyword>
<comment type="caution">
    <text evidence="9">The sequence shown here is derived from an EMBL/GenBank/DDBJ whole genome shotgun (WGS) entry which is preliminary data.</text>
</comment>
<comment type="subcellular location">
    <subcellularLocation>
        <location evidence="1">Nucleus</location>
    </subcellularLocation>
</comment>
<name>A0A5J4Z3X8_PORPP</name>
<dbReference type="GO" id="GO:0005634">
    <property type="term" value="C:nucleus"/>
    <property type="evidence" value="ECO:0007669"/>
    <property type="project" value="UniProtKB-SubCell"/>
</dbReference>
<evidence type="ECO:0000259" key="8">
    <source>
        <dbReference type="PROSITE" id="PS50157"/>
    </source>
</evidence>
<evidence type="ECO:0000256" key="7">
    <source>
        <dbReference type="SAM" id="MobiDB-lite"/>
    </source>
</evidence>
<evidence type="ECO:0000256" key="6">
    <source>
        <dbReference type="PROSITE-ProRule" id="PRU00042"/>
    </source>
</evidence>
<dbReference type="InterPro" id="IPR013087">
    <property type="entry name" value="Znf_C2H2_type"/>
</dbReference>
<evidence type="ECO:0000256" key="3">
    <source>
        <dbReference type="ARBA" id="ARBA00022771"/>
    </source>
</evidence>
<evidence type="ECO:0000256" key="4">
    <source>
        <dbReference type="ARBA" id="ARBA00022833"/>
    </source>
</evidence>
<dbReference type="Gene3D" id="3.30.160.60">
    <property type="entry name" value="Classic Zinc Finger"/>
    <property type="match status" value="1"/>
</dbReference>
<keyword evidence="4" id="KW-0862">Zinc</keyword>
<feature type="compositionally biased region" description="Polar residues" evidence="7">
    <location>
        <begin position="337"/>
        <end position="347"/>
    </location>
</feature>
<dbReference type="PANTHER" id="PTHR23215">
    <property type="entry name" value="ZINC FINGER PROTEIN 207"/>
    <property type="match status" value="1"/>
</dbReference>
<dbReference type="PROSITE" id="PS50157">
    <property type="entry name" value="ZINC_FINGER_C2H2_2"/>
    <property type="match status" value="1"/>
</dbReference>
<dbReference type="EMBL" id="VRMN01000001">
    <property type="protein sequence ID" value="KAA8497928.1"/>
    <property type="molecule type" value="Genomic_DNA"/>
</dbReference>
<protein>
    <submittedName>
        <fullName evidence="9">Protein SUPPRESSOR OF FRI 4</fullName>
    </submittedName>
</protein>
<feature type="region of interest" description="Disordered" evidence="7">
    <location>
        <begin position="337"/>
        <end position="356"/>
    </location>
</feature>
<dbReference type="SMART" id="SM00355">
    <property type="entry name" value="ZnF_C2H2"/>
    <property type="match status" value="2"/>
</dbReference>
<keyword evidence="2" id="KW-0479">Metal-binding</keyword>
<gene>
    <name evidence="9" type="ORF">FVE85_5513</name>
</gene>
<feature type="domain" description="C2H2-type" evidence="8">
    <location>
        <begin position="47"/>
        <end position="70"/>
    </location>
</feature>
<accession>A0A5J4Z3X8</accession>
<dbReference type="AlphaFoldDB" id="A0A5J4Z3X8"/>
<reference evidence="10" key="1">
    <citation type="journal article" date="2019" name="Nat. Commun.">
        <title>Expansion of phycobilisome linker gene families in mesophilic red algae.</title>
        <authorList>
            <person name="Lee J."/>
            <person name="Kim D."/>
            <person name="Bhattacharya D."/>
            <person name="Yoon H.S."/>
        </authorList>
    </citation>
    <scope>NUCLEOTIDE SEQUENCE [LARGE SCALE GENOMIC DNA]</scope>
    <source>
        <strain evidence="10">CCMP 1328</strain>
    </source>
</reference>
<dbReference type="GO" id="GO:0008270">
    <property type="term" value="F:zinc ion binding"/>
    <property type="evidence" value="ECO:0007669"/>
    <property type="project" value="UniProtKB-KW"/>
</dbReference>
<dbReference type="PANTHER" id="PTHR23215:SF0">
    <property type="entry name" value="BUB3-INTERACTING AND GLEBS MOTIF-CONTAINING PROTEIN ZNF207"/>
    <property type="match status" value="1"/>
</dbReference>
<proteinExistence type="predicted"/>
<dbReference type="PROSITE" id="PS00028">
    <property type="entry name" value="ZINC_FINGER_C2H2_1"/>
    <property type="match status" value="1"/>
</dbReference>
<evidence type="ECO:0000256" key="5">
    <source>
        <dbReference type="ARBA" id="ARBA00023242"/>
    </source>
</evidence>